<organism evidence="2 3">
    <name type="scientific">Marinactinospora rubrisoli</name>
    <dbReference type="NCBI Taxonomy" id="2715399"/>
    <lineage>
        <taxon>Bacteria</taxon>
        <taxon>Bacillati</taxon>
        <taxon>Actinomycetota</taxon>
        <taxon>Actinomycetes</taxon>
        <taxon>Streptosporangiales</taxon>
        <taxon>Nocardiopsidaceae</taxon>
        <taxon>Marinactinospora</taxon>
    </lineage>
</organism>
<evidence type="ECO:0000313" key="2">
    <source>
        <dbReference type="EMBL" id="MFC7330574.1"/>
    </source>
</evidence>
<dbReference type="InterPro" id="IPR003033">
    <property type="entry name" value="SCP2_sterol-bd_dom"/>
</dbReference>
<dbReference type="RefSeq" id="WP_379873211.1">
    <property type="nucleotide sequence ID" value="NZ_JBHTBH010000012.1"/>
</dbReference>
<accession>A0ABW2KNL8</accession>
<sequence>MASIEECRAAIDRVSDRILELDEERRRKHIVERSVSVKVSDLDTVFDMRLTLNGLVDVSQRADGAGGSRAQVGITADSDDLVDMAEERLDFGKALLSGRVKLDASFGDMMRLRKLL</sequence>
<evidence type="ECO:0000259" key="1">
    <source>
        <dbReference type="Pfam" id="PF02036"/>
    </source>
</evidence>
<comment type="caution">
    <text evidence="2">The sequence shown here is derived from an EMBL/GenBank/DDBJ whole genome shotgun (WGS) entry which is preliminary data.</text>
</comment>
<reference evidence="3" key="1">
    <citation type="journal article" date="2019" name="Int. J. Syst. Evol. Microbiol.">
        <title>The Global Catalogue of Microorganisms (GCM) 10K type strain sequencing project: providing services to taxonomists for standard genome sequencing and annotation.</title>
        <authorList>
            <consortium name="The Broad Institute Genomics Platform"/>
            <consortium name="The Broad Institute Genome Sequencing Center for Infectious Disease"/>
            <person name="Wu L."/>
            <person name="Ma J."/>
        </authorList>
    </citation>
    <scope>NUCLEOTIDE SEQUENCE [LARGE SCALE GENOMIC DNA]</scope>
    <source>
        <strain evidence="3">CGMCC 4.7382</strain>
    </source>
</reference>
<dbReference type="EMBL" id="JBHTBH010000012">
    <property type="protein sequence ID" value="MFC7330574.1"/>
    <property type="molecule type" value="Genomic_DNA"/>
</dbReference>
<dbReference type="SUPFAM" id="SSF55718">
    <property type="entry name" value="SCP-like"/>
    <property type="match status" value="1"/>
</dbReference>
<dbReference type="InterPro" id="IPR036527">
    <property type="entry name" value="SCP2_sterol-bd_dom_sf"/>
</dbReference>
<dbReference type="Proteomes" id="UP001596540">
    <property type="component" value="Unassembled WGS sequence"/>
</dbReference>
<evidence type="ECO:0000313" key="3">
    <source>
        <dbReference type="Proteomes" id="UP001596540"/>
    </source>
</evidence>
<gene>
    <name evidence="2" type="ORF">ACFQRF_22855</name>
</gene>
<dbReference type="Gene3D" id="3.30.1050.10">
    <property type="entry name" value="SCP2 sterol-binding domain"/>
    <property type="match status" value="1"/>
</dbReference>
<dbReference type="Pfam" id="PF02036">
    <property type="entry name" value="SCP2"/>
    <property type="match status" value="1"/>
</dbReference>
<keyword evidence="3" id="KW-1185">Reference proteome</keyword>
<feature type="domain" description="SCP2" evidence="1">
    <location>
        <begin position="20"/>
        <end position="115"/>
    </location>
</feature>
<proteinExistence type="predicted"/>
<name>A0ABW2KNL8_9ACTN</name>
<protein>
    <submittedName>
        <fullName evidence="2">SCP2 sterol-binding domain-containing protein</fullName>
    </submittedName>
</protein>